<dbReference type="SUPFAM" id="SSF48403">
    <property type="entry name" value="Ankyrin repeat"/>
    <property type="match status" value="1"/>
</dbReference>
<sequence>MTQTDIDALDARGQSIMFQRVMEEDFTQMTALLDAGLPIDIRGFQNSTPALHAAMADIWPVVLFLLERGADPMAANRLGMTLPWLATTSRISGDGPRATALQQVRVLLAGQGLLSRVYTLEEVRAMLAEGSWPPAPQ</sequence>
<dbReference type="Gene3D" id="1.25.40.20">
    <property type="entry name" value="Ankyrin repeat-containing domain"/>
    <property type="match status" value="1"/>
</dbReference>
<organism evidence="1 2">
    <name type="scientific">Roseinatronobacter alkalisoli</name>
    <dbReference type="NCBI Taxonomy" id="3028235"/>
    <lineage>
        <taxon>Bacteria</taxon>
        <taxon>Pseudomonadati</taxon>
        <taxon>Pseudomonadota</taxon>
        <taxon>Alphaproteobacteria</taxon>
        <taxon>Rhodobacterales</taxon>
        <taxon>Paracoccaceae</taxon>
        <taxon>Roseinatronobacter</taxon>
    </lineage>
</organism>
<comment type="caution">
    <text evidence="1">The sequence shown here is derived from an EMBL/GenBank/DDBJ whole genome shotgun (WGS) entry which is preliminary data.</text>
</comment>
<name>A0ABT5TB93_9RHOB</name>
<reference evidence="1" key="1">
    <citation type="submission" date="2023-02" db="EMBL/GenBank/DDBJ databases">
        <title>Description of Roseinatronobacter alkalisoli sp. nov., an alkaliphilic bacerium isolated from soda soil.</title>
        <authorList>
            <person name="Wei W."/>
        </authorList>
    </citation>
    <scope>NUCLEOTIDE SEQUENCE</scope>
    <source>
        <strain evidence="1">HJB301</strain>
    </source>
</reference>
<keyword evidence="2" id="KW-1185">Reference proteome</keyword>
<proteinExistence type="predicted"/>
<dbReference type="Proteomes" id="UP001431784">
    <property type="component" value="Unassembled WGS sequence"/>
</dbReference>
<evidence type="ECO:0000313" key="2">
    <source>
        <dbReference type="Proteomes" id="UP001431784"/>
    </source>
</evidence>
<evidence type="ECO:0000313" key="1">
    <source>
        <dbReference type="EMBL" id="MDD7971945.1"/>
    </source>
</evidence>
<gene>
    <name evidence="1" type="ORF">PUT78_12620</name>
</gene>
<protein>
    <recommendedName>
        <fullName evidence="3">Ankyrin repeat domain-containing protein</fullName>
    </recommendedName>
</protein>
<dbReference type="RefSeq" id="WP_274352625.1">
    <property type="nucleotide sequence ID" value="NZ_JAQZSM010000011.1"/>
</dbReference>
<dbReference type="InterPro" id="IPR036770">
    <property type="entry name" value="Ankyrin_rpt-contain_sf"/>
</dbReference>
<evidence type="ECO:0008006" key="3">
    <source>
        <dbReference type="Google" id="ProtNLM"/>
    </source>
</evidence>
<dbReference type="EMBL" id="JAQZSM010000011">
    <property type="protein sequence ID" value="MDD7971945.1"/>
    <property type="molecule type" value="Genomic_DNA"/>
</dbReference>
<accession>A0ABT5TB93</accession>